<dbReference type="PANTHER" id="PTHR24399">
    <property type="entry name" value="ZINC FINGER AND BTB DOMAIN-CONTAINING"/>
    <property type="match status" value="1"/>
</dbReference>
<comment type="pathway">
    <text evidence="2">Protein modification; protein ubiquitination.</text>
</comment>
<evidence type="ECO:0000256" key="7">
    <source>
        <dbReference type="ARBA" id="ARBA00022833"/>
    </source>
</evidence>
<keyword evidence="7" id="KW-0862">Zinc</keyword>
<accession>A0A553QXS4</accession>
<comment type="subcellular location">
    <subcellularLocation>
        <location evidence="1">Nucleus</location>
    </subcellularLocation>
</comment>
<keyword evidence="11" id="KW-0539">Nucleus</keyword>
<keyword evidence="16" id="KW-1185">Reference proteome</keyword>
<dbReference type="GO" id="GO:0005654">
    <property type="term" value="C:nucleoplasm"/>
    <property type="evidence" value="ECO:0007669"/>
    <property type="project" value="TreeGrafter"/>
</dbReference>
<organism evidence="15 16">
    <name type="scientific">Danionella cerebrum</name>
    <dbReference type="NCBI Taxonomy" id="2873325"/>
    <lineage>
        <taxon>Eukaryota</taxon>
        <taxon>Metazoa</taxon>
        <taxon>Chordata</taxon>
        <taxon>Craniata</taxon>
        <taxon>Vertebrata</taxon>
        <taxon>Euteleostomi</taxon>
        <taxon>Actinopterygii</taxon>
        <taxon>Neopterygii</taxon>
        <taxon>Teleostei</taxon>
        <taxon>Ostariophysi</taxon>
        <taxon>Cypriniformes</taxon>
        <taxon>Danionidae</taxon>
        <taxon>Danioninae</taxon>
        <taxon>Danionella</taxon>
    </lineage>
</organism>
<evidence type="ECO:0000256" key="9">
    <source>
        <dbReference type="ARBA" id="ARBA00023125"/>
    </source>
</evidence>
<evidence type="ECO:0000256" key="1">
    <source>
        <dbReference type="ARBA" id="ARBA00004123"/>
    </source>
</evidence>
<gene>
    <name evidence="15" type="ORF">DNTS_021626</name>
</gene>
<dbReference type="InterPro" id="IPR013087">
    <property type="entry name" value="Znf_C2H2_type"/>
</dbReference>
<evidence type="ECO:0000256" key="3">
    <source>
        <dbReference type="ARBA" id="ARBA00022723"/>
    </source>
</evidence>
<dbReference type="SUPFAM" id="SSF57667">
    <property type="entry name" value="beta-beta-alpha zinc fingers"/>
    <property type="match status" value="5"/>
</dbReference>
<keyword evidence="6" id="KW-0833">Ubl conjugation pathway</keyword>
<dbReference type="AlphaFoldDB" id="A0A553QXS4"/>
<evidence type="ECO:0000256" key="6">
    <source>
        <dbReference type="ARBA" id="ARBA00022786"/>
    </source>
</evidence>
<dbReference type="PROSITE" id="PS00028">
    <property type="entry name" value="ZINC_FINGER_C2H2_1"/>
    <property type="match status" value="7"/>
</dbReference>
<keyword evidence="5 12" id="KW-0863">Zinc-finger</keyword>
<feature type="domain" description="C2H2-type" evidence="14">
    <location>
        <begin position="173"/>
        <end position="208"/>
    </location>
</feature>
<dbReference type="OrthoDB" id="6359816at2759"/>
<feature type="domain" description="C2H2-type" evidence="14">
    <location>
        <begin position="374"/>
        <end position="396"/>
    </location>
</feature>
<dbReference type="EMBL" id="SRMA01025430">
    <property type="protein sequence ID" value="TRY94755.1"/>
    <property type="molecule type" value="Genomic_DNA"/>
</dbReference>
<dbReference type="GO" id="GO:0008270">
    <property type="term" value="F:zinc ion binding"/>
    <property type="evidence" value="ECO:0007669"/>
    <property type="project" value="UniProtKB-KW"/>
</dbReference>
<feature type="region of interest" description="Disordered" evidence="13">
    <location>
        <begin position="239"/>
        <end position="260"/>
    </location>
</feature>
<feature type="domain" description="C2H2-type" evidence="14">
    <location>
        <begin position="270"/>
        <end position="298"/>
    </location>
</feature>
<comment type="caution">
    <text evidence="15">The sequence shown here is derived from an EMBL/GenBank/DDBJ whole genome shotgun (WGS) entry which is preliminary data.</text>
</comment>
<keyword evidence="9" id="KW-0238">DNA-binding</keyword>
<dbReference type="Gene3D" id="3.30.160.60">
    <property type="entry name" value="Classic Zinc Finger"/>
    <property type="match status" value="5"/>
</dbReference>
<dbReference type="FunFam" id="3.30.160.60:FF:000446">
    <property type="entry name" value="Zinc finger protein"/>
    <property type="match status" value="1"/>
</dbReference>
<feature type="region of interest" description="Disordered" evidence="13">
    <location>
        <begin position="516"/>
        <end position="562"/>
    </location>
</feature>
<reference evidence="15 16" key="1">
    <citation type="journal article" date="2019" name="Sci. Data">
        <title>Hybrid genome assembly and annotation of Danionella translucida.</title>
        <authorList>
            <person name="Kadobianskyi M."/>
            <person name="Schulze L."/>
            <person name="Schuelke M."/>
            <person name="Judkewitz B."/>
        </authorList>
    </citation>
    <scope>NUCLEOTIDE SEQUENCE [LARGE SCALE GENOMIC DNA]</scope>
    <source>
        <strain evidence="15 16">Bolton</strain>
    </source>
</reference>
<evidence type="ECO:0000256" key="13">
    <source>
        <dbReference type="SAM" id="MobiDB-lite"/>
    </source>
</evidence>
<feature type="domain" description="C2H2-type" evidence="14">
    <location>
        <begin position="216"/>
        <end position="243"/>
    </location>
</feature>
<evidence type="ECO:0000256" key="10">
    <source>
        <dbReference type="ARBA" id="ARBA00023163"/>
    </source>
</evidence>
<dbReference type="PANTHER" id="PTHR24399:SF70">
    <property type="entry name" value="C2H2-TYPE DOMAIN-CONTAINING PROTEIN"/>
    <property type="match status" value="1"/>
</dbReference>
<evidence type="ECO:0000256" key="8">
    <source>
        <dbReference type="ARBA" id="ARBA00023015"/>
    </source>
</evidence>
<feature type="domain" description="C2H2-type" evidence="14">
    <location>
        <begin position="117"/>
        <end position="144"/>
    </location>
</feature>
<feature type="domain" description="C2H2-type" evidence="14">
    <location>
        <begin position="462"/>
        <end position="489"/>
    </location>
</feature>
<feature type="compositionally biased region" description="Polar residues" evidence="13">
    <location>
        <begin position="540"/>
        <end position="562"/>
    </location>
</feature>
<dbReference type="GO" id="GO:0001227">
    <property type="term" value="F:DNA-binding transcription repressor activity, RNA polymerase II-specific"/>
    <property type="evidence" value="ECO:0007669"/>
    <property type="project" value="TreeGrafter"/>
</dbReference>
<evidence type="ECO:0000259" key="14">
    <source>
        <dbReference type="PROSITE" id="PS50157"/>
    </source>
</evidence>
<keyword evidence="8" id="KW-0805">Transcription regulation</keyword>
<dbReference type="GO" id="GO:0000978">
    <property type="term" value="F:RNA polymerase II cis-regulatory region sequence-specific DNA binding"/>
    <property type="evidence" value="ECO:0007669"/>
    <property type="project" value="TreeGrafter"/>
</dbReference>
<keyword evidence="10" id="KW-0804">Transcription</keyword>
<evidence type="ECO:0000256" key="2">
    <source>
        <dbReference type="ARBA" id="ARBA00004906"/>
    </source>
</evidence>
<name>A0A553QXS4_9TELE</name>
<evidence type="ECO:0000256" key="5">
    <source>
        <dbReference type="ARBA" id="ARBA00022771"/>
    </source>
</evidence>
<sequence length="562" mass="63539">MAFSMDLTQERKKDAFICTECGEGFRQYAKLVRHMVIHGPTGSFFSEGVSISNGSSINASIEVALHENGMLTLVDRSVLSNFTFLFGKPSPKPPMCQTPKHGIPPSTKMPENQLTPVKCERCGQVFKSQKGLQQHQQYRALDQGFKCTLCCSVLSDQESLQNHLQHHAHERFYSCRHCGKRYLRHVALLSHQKQCSVSVDISRSGERNGNTIERSYPCKTCGLRFFWLSDLQAHLLSHSGIDQSPNNATQNQASTPDENRMPSLGNFEPCRCGVCGERFNRVYDLGEHHKSKHPDEIGFKDSSVTPAKVKERQHVVTQNKAAKPLQRVNIRGGPRGMRGSRFDCKMYSCRICHCSFVHSSSLSRHMRYHKGTLPSCNFCGRRFQQRCDVTKHIALHHSSLLQSKASDVSKTKYEIKGFEDEATDSATQIDDDGEKVEADRAAFNKEHLSAFRYKMASKPRKYKCKECFRVFGLLGVFQRHMLIHKRGHTKVLLKCPSCPSSFSFQSALDRHLEMNHSTESKQLETEAVSTSDKQEHGNDQTDAVQENIPSEILNETSESSET</sequence>
<keyword evidence="4" id="KW-0677">Repeat</keyword>
<evidence type="ECO:0000313" key="15">
    <source>
        <dbReference type="EMBL" id="TRY94755.1"/>
    </source>
</evidence>
<feature type="domain" description="C2H2-type" evidence="14">
    <location>
        <begin position="16"/>
        <end position="38"/>
    </location>
</feature>
<protein>
    <recommendedName>
        <fullName evidence="14">C2H2-type domain-containing protein</fullName>
    </recommendedName>
</protein>
<feature type="compositionally biased region" description="Polar residues" evidence="13">
    <location>
        <begin position="240"/>
        <end position="256"/>
    </location>
</feature>
<dbReference type="Proteomes" id="UP000316079">
    <property type="component" value="Unassembled WGS sequence"/>
</dbReference>
<dbReference type="InterPro" id="IPR036236">
    <property type="entry name" value="Znf_C2H2_sf"/>
</dbReference>
<feature type="domain" description="C2H2-type" evidence="14">
    <location>
        <begin position="493"/>
        <end position="521"/>
    </location>
</feature>
<feature type="domain" description="C2H2-type" evidence="14">
    <location>
        <begin position="347"/>
        <end position="374"/>
    </location>
</feature>
<dbReference type="STRING" id="623744.A0A553QXS4"/>
<dbReference type="Pfam" id="PF00096">
    <property type="entry name" value="zf-C2H2"/>
    <property type="match status" value="3"/>
</dbReference>
<dbReference type="PROSITE" id="PS50157">
    <property type="entry name" value="ZINC_FINGER_C2H2_2"/>
    <property type="match status" value="10"/>
</dbReference>
<evidence type="ECO:0000256" key="11">
    <source>
        <dbReference type="ARBA" id="ARBA00023242"/>
    </source>
</evidence>
<proteinExistence type="predicted"/>
<feature type="domain" description="C2H2-type" evidence="14">
    <location>
        <begin position="145"/>
        <end position="172"/>
    </location>
</feature>
<dbReference type="SMART" id="SM00355">
    <property type="entry name" value="ZnF_C2H2"/>
    <property type="match status" value="10"/>
</dbReference>
<evidence type="ECO:0000256" key="4">
    <source>
        <dbReference type="ARBA" id="ARBA00022737"/>
    </source>
</evidence>
<keyword evidence="3" id="KW-0479">Metal-binding</keyword>
<evidence type="ECO:0000313" key="16">
    <source>
        <dbReference type="Proteomes" id="UP000316079"/>
    </source>
</evidence>
<evidence type="ECO:0000256" key="12">
    <source>
        <dbReference type="PROSITE-ProRule" id="PRU00042"/>
    </source>
</evidence>